<evidence type="ECO:0000313" key="2">
    <source>
        <dbReference type="EMBL" id="CAG8750156.1"/>
    </source>
</evidence>
<proteinExistence type="predicted"/>
<name>A0A9N9NNT9_9GLOM</name>
<evidence type="ECO:0000256" key="1">
    <source>
        <dbReference type="SAM" id="MobiDB-lite"/>
    </source>
</evidence>
<reference evidence="2" key="1">
    <citation type="submission" date="2021-06" db="EMBL/GenBank/DDBJ databases">
        <authorList>
            <person name="Kallberg Y."/>
            <person name="Tangrot J."/>
            <person name="Rosling A."/>
        </authorList>
    </citation>
    <scope>NUCLEOTIDE SEQUENCE</scope>
    <source>
        <strain evidence="2">FL966</strain>
    </source>
</reference>
<keyword evidence="3" id="KW-1185">Reference proteome</keyword>
<accession>A0A9N9NNT9</accession>
<comment type="caution">
    <text evidence="2">The sequence shown here is derived from an EMBL/GenBank/DDBJ whole genome shotgun (WGS) entry which is preliminary data.</text>
</comment>
<protein>
    <submittedName>
        <fullName evidence="2">4475_t:CDS:1</fullName>
    </submittedName>
</protein>
<evidence type="ECO:0000313" key="3">
    <source>
        <dbReference type="Proteomes" id="UP000789759"/>
    </source>
</evidence>
<dbReference type="OrthoDB" id="6118231at2759"/>
<feature type="region of interest" description="Disordered" evidence="1">
    <location>
        <begin position="21"/>
        <end position="40"/>
    </location>
</feature>
<gene>
    <name evidence="2" type="ORF">CPELLU_LOCUS14659</name>
</gene>
<sequence>MFAGRMEVVTYNEHWVSAFNNGNESIEDKPHPGSPRQATTSKTIAKIKEMVIEDPHATIRELVNLVGIFQE</sequence>
<dbReference type="Proteomes" id="UP000789759">
    <property type="component" value="Unassembled WGS sequence"/>
</dbReference>
<dbReference type="AlphaFoldDB" id="A0A9N9NNT9"/>
<organism evidence="2 3">
    <name type="scientific">Cetraspora pellucida</name>
    <dbReference type="NCBI Taxonomy" id="1433469"/>
    <lineage>
        <taxon>Eukaryota</taxon>
        <taxon>Fungi</taxon>
        <taxon>Fungi incertae sedis</taxon>
        <taxon>Mucoromycota</taxon>
        <taxon>Glomeromycotina</taxon>
        <taxon>Glomeromycetes</taxon>
        <taxon>Diversisporales</taxon>
        <taxon>Gigasporaceae</taxon>
        <taxon>Cetraspora</taxon>
    </lineage>
</organism>
<dbReference type="EMBL" id="CAJVQA010017707">
    <property type="protein sequence ID" value="CAG8750156.1"/>
    <property type="molecule type" value="Genomic_DNA"/>
</dbReference>